<dbReference type="PROSITE" id="PS51257">
    <property type="entry name" value="PROKAR_LIPOPROTEIN"/>
    <property type="match status" value="1"/>
</dbReference>
<keyword evidence="9" id="KW-1185">Reference proteome</keyword>
<keyword evidence="5" id="KW-0449">Lipoprotein</keyword>
<dbReference type="Proteomes" id="UP001318300">
    <property type="component" value="Unassembled WGS sequence"/>
</dbReference>
<organism evidence="8 9">
    <name type="scientific">Curtobacterium salicis</name>
    <dbReference type="NCBI Taxonomy" id="1779862"/>
    <lineage>
        <taxon>Bacteria</taxon>
        <taxon>Bacillati</taxon>
        <taxon>Actinomycetota</taxon>
        <taxon>Actinomycetes</taxon>
        <taxon>Micrococcales</taxon>
        <taxon>Microbacteriaceae</taxon>
        <taxon>Curtobacterium</taxon>
    </lineage>
</organism>
<feature type="region of interest" description="Disordered" evidence="6">
    <location>
        <begin position="46"/>
        <end position="80"/>
    </location>
</feature>
<keyword evidence="1" id="KW-1003">Cell membrane</keyword>
<keyword evidence="4" id="KW-0564">Palmitate</keyword>
<evidence type="ECO:0000256" key="2">
    <source>
        <dbReference type="ARBA" id="ARBA00022729"/>
    </source>
</evidence>
<gene>
    <name evidence="8" type="ORF">E9228_001301</name>
</gene>
<evidence type="ECO:0000313" key="8">
    <source>
        <dbReference type="EMBL" id="NII40665.1"/>
    </source>
</evidence>
<evidence type="ECO:0000313" key="9">
    <source>
        <dbReference type="Proteomes" id="UP001318300"/>
    </source>
</evidence>
<evidence type="ECO:0000256" key="4">
    <source>
        <dbReference type="ARBA" id="ARBA00023139"/>
    </source>
</evidence>
<accession>A0ABX0T5A1</accession>
<feature type="signal peptide" evidence="7">
    <location>
        <begin position="1"/>
        <end position="26"/>
    </location>
</feature>
<evidence type="ECO:0000256" key="6">
    <source>
        <dbReference type="SAM" id="MobiDB-lite"/>
    </source>
</evidence>
<evidence type="ECO:0000256" key="7">
    <source>
        <dbReference type="SAM" id="SignalP"/>
    </source>
</evidence>
<keyword evidence="2 7" id="KW-0732">Signal</keyword>
<dbReference type="RefSeq" id="WP_166779759.1">
    <property type="nucleotide sequence ID" value="NZ_JAAOYO010000002.1"/>
</dbReference>
<evidence type="ECO:0000256" key="5">
    <source>
        <dbReference type="ARBA" id="ARBA00023288"/>
    </source>
</evidence>
<dbReference type="EMBL" id="JAAOYO010000002">
    <property type="protein sequence ID" value="NII40665.1"/>
    <property type="molecule type" value="Genomic_DNA"/>
</dbReference>
<protein>
    <recommendedName>
        <fullName evidence="10">LppP/LprE family lipoprotein</fullName>
    </recommendedName>
</protein>
<comment type="caution">
    <text evidence="8">The sequence shown here is derived from an EMBL/GenBank/DDBJ whole genome shotgun (WGS) entry which is preliminary data.</text>
</comment>
<evidence type="ECO:0000256" key="3">
    <source>
        <dbReference type="ARBA" id="ARBA00023136"/>
    </source>
</evidence>
<feature type="chain" id="PRO_5045735568" description="LppP/LprE family lipoprotein" evidence="7">
    <location>
        <begin position="27"/>
        <end position="211"/>
    </location>
</feature>
<dbReference type="InterPro" id="IPR025971">
    <property type="entry name" value="LppP/LprE"/>
</dbReference>
<feature type="compositionally biased region" description="Low complexity" evidence="6">
    <location>
        <begin position="46"/>
        <end position="75"/>
    </location>
</feature>
<keyword evidence="3" id="KW-0472">Membrane</keyword>
<reference evidence="8 9" key="1">
    <citation type="submission" date="2020-03" db="EMBL/GenBank/DDBJ databases">
        <title>Above-ground endophytic microbial communities from plants in different locations in the United States.</title>
        <authorList>
            <person name="Frank C."/>
        </authorList>
    </citation>
    <scope>NUCLEOTIDE SEQUENCE [LARGE SCALE GENOMIC DNA]</scope>
    <source>
        <strain evidence="8 9">WW7</strain>
    </source>
</reference>
<sequence length="211" mass="21249">MGTSSRLRTAALRGLVPLGLVSVALAGCSTGSGDPAPTQTVTQTVAPSAAAAATPTSVATTPAPVQTPQPSATPTCGAEDPTSAIQQAADRLGAPAGIDGATWDTASAERDGYDPCAALSWVVLRPAMSTGSSPSAILLFHDGAYLGTATKEQYSFEPDVVRQSDAALTVTYRFPLAGEGNAEASGRAEAAYRWDDGAGRVVMTGDVPPTP</sequence>
<proteinExistence type="predicted"/>
<name>A0ABX0T5A1_9MICO</name>
<evidence type="ECO:0008006" key="10">
    <source>
        <dbReference type="Google" id="ProtNLM"/>
    </source>
</evidence>
<evidence type="ECO:0000256" key="1">
    <source>
        <dbReference type="ARBA" id="ARBA00022475"/>
    </source>
</evidence>
<dbReference type="Pfam" id="PF14041">
    <property type="entry name" value="Lipoprotein_21"/>
    <property type="match status" value="1"/>
</dbReference>